<reference evidence="1 2" key="1">
    <citation type="journal article" date="2012" name="Stand. Genomic Sci.">
        <title>Complete genome sequencing and analysis of Saprospira grandis str. Lewin, a predatory marine bacterium.</title>
        <authorList>
            <person name="Saw J.H."/>
            <person name="Yuryev A."/>
            <person name="Kanbe M."/>
            <person name="Hou S."/>
            <person name="Young A.G."/>
            <person name="Aizawa S."/>
            <person name="Alam M."/>
        </authorList>
    </citation>
    <scope>NUCLEOTIDE SEQUENCE [LARGE SCALE GENOMIC DNA]</scope>
    <source>
        <strain evidence="1 2">Lewin</strain>
    </source>
</reference>
<dbReference type="eggNOG" id="COG3310">
    <property type="taxonomic scope" value="Bacteria"/>
</dbReference>
<organism evidence="1 2">
    <name type="scientific">Saprospira grandis (strain Lewin)</name>
    <dbReference type="NCBI Taxonomy" id="984262"/>
    <lineage>
        <taxon>Bacteria</taxon>
        <taxon>Pseudomonadati</taxon>
        <taxon>Bacteroidota</taxon>
        <taxon>Saprospiria</taxon>
        <taxon>Saprospirales</taxon>
        <taxon>Saprospiraceae</taxon>
        <taxon>Saprospira</taxon>
    </lineage>
</organism>
<dbReference type="STRING" id="984262.SGRA_2474"/>
<dbReference type="HOGENOM" id="CLU_093792_0_0_10"/>
<evidence type="ECO:0008006" key="3">
    <source>
        <dbReference type="Google" id="ProtNLM"/>
    </source>
</evidence>
<dbReference type="KEGG" id="sgn:SGRA_2474"/>
<dbReference type="Proteomes" id="UP000007519">
    <property type="component" value="Chromosome"/>
</dbReference>
<gene>
    <name evidence="1" type="ordered locus">SGRA_2474</name>
</gene>
<dbReference type="Pfam" id="PF07209">
    <property type="entry name" value="DUF1415"/>
    <property type="match status" value="1"/>
</dbReference>
<keyword evidence="2" id="KW-1185">Reference proteome</keyword>
<name>H6L5I6_SAPGL</name>
<evidence type="ECO:0000313" key="2">
    <source>
        <dbReference type="Proteomes" id="UP000007519"/>
    </source>
</evidence>
<dbReference type="OrthoDB" id="277390at2"/>
<dbReference type="InterPro" id="IPR009858">
    <property type="entry name" value="DUF1415"/>
</dbReference>
<proteinExistence type="predicted"/>
<evidence type="ECO:0000313" key="1">
    <source>
        <dbReference type="EMBL" id="AFC25202.1"/>
    </source>
</evidence>
<dbReference type="EMBL" id="CP002831">
    <property type="protein sequence ID" value="AFC25202.1"/>
    <property type="molecule type" value="Genomic_DNA"/>
</dbReference>
<dbReference type="RefSeq" id="WP_015692815.1">
    <property type="nucleotide sequence ID" value="NC_016940.1"/>
</dbReference>
<sequence length="186" mass="21282">MQENKNSKAIPATQAWLKSVVLDLQLCPFAYAPHRQNRIAYHSSKAQTVEAALLDLEQALQELQAHPEISTSLLIFESGFTQFFDYLDLLDLADLLIDQLNLRGHYQLASFHPKYLFAGEDEQASSHYSNRSPFPMLHLIREAEMELALAHYPQPENIPIRNQALLNEQPPSYWAKKLEDCYLAEG</sequence>
<accession>H6L5I6</accession>
<protein>
    <recommendedName>
        <fullName evidence="3">DUF1415 domain-containing protein</fullName>
    </recommendedName>
</protein>
<dbReference type="AlphaFoldDB" id="H6L5I6"/>